<sequence length="62" mass="6328">MPRLGRPGTRRGLLVAGDAITGGREPVISSGCRGAAYIVDAGVARFELGPLEAAAIHAGSRR</sequence>
<organism evidence="1 2">
    <name type="scientific">Microbacterium psychrotolerans</name>
    <dbReference type="NCBI Taxonomy" id="3068321"/>
    <lineage>
        <taxon>Bacteria</taxon>
        <taxon>Bacillati</taxon>
        <taxon>Actinomycetota</taxon>
        <taxon>Actinomycetes</taxon>
        <taxon>Micrococcales</taxon>
        <taxon>Microbacteriaceae</taxon>
        <taxon>Microbacterium</taxon>
    </lineage>
</organism>
<protein>
    <submittedName>
        <fullName evidence="1">Uncharacterized protein</fullName>
    </submittedName>
</protein>
<evidence type="ECO:0000313" key="1">
    <source>
        <dbReference type="EMBL" id="MDQ7879542.1"/>
    </source>
</evidence>
<proteinExistence type="predicted"/>
<dbReference type="Proteomes" id="UP001235133">
    <property type="component" value="Unassembled WGS sequence"/>
</dbReference>
<comment type="caution">
    <text evidence="1">The sequence shown here is derived from an EMBL/GenBank/DDBJ whole genome shotgun (WGS) entry which is preliminary data.</text>
</comment>
<dbReference type="EMBL" id="JAVFWO010000005">
    <property type="protein sequence ID" value="MDQ7879542.1"/>
    <property type="molecule type" value="Genomic_DNA"/>
</dbReference>
<dbReference type="RefSeq" id="WP_308869187.1">
    <property type="nucleotide sequence ID" value="NZ_JAVFWO010000005.1"/>
</dbReference>
<reference evidence="1 2" key="1">
    <citation type="submission" date="2023-08" db="EMBL/GenBank/DDBJ databases">
        <title>Microbacterium psychrotolerans sp. nov., a psychrotolerant bacterium isolated from soil in Heilongjiang Province, China.</title>
        <authorList>
            <person name="An P."/>
            <person name="Zhao D."/>
            <person name="Xiang H."/>
        </authorList>
    </citation>
    <scope>NUCLEOTIDE SEQUENCE [LARGE SCALE GENOMIC DNA]</scope>
    <source>
        <strain evidence="1 2">QXD-8</strain>
    </source>
</reference>
<evidence type="ECO:0000313" key="2">
    <source>
        <dbReference type="Proteomes" id="UP001235133"/>
    </source>
</evidence>
<name>A0ABU0Z4T0_9MICO</name>
<gene>
    <name evidence="1" type="ORF">Q9R08_16230</name>
</gene>
<accession>A0ABU0Z4T0</accession>
<keyword evidence="2" id="KW-1185">Reference proteome</keyword>